<name>X1KGT9_9ZZZZ</name>
<gene>
    <name evidence="1" type="ORF">S03H2_66506</name>
</gene>
<evidence type="ECO:0000313" key="1">
    <source>
        <dbReference type="EMBL" id="GAH81278.1"/>
    </source>
</evidence>
<organism evidence="1">
    <name type="scientific">marine sediment metagenome</name>
    <dbReference type="NCBI Taxonomy" id="412755"/>
    <lineage>
        <taxon>unclassified sequences</taxon>
        <taxon>metagenomes</taxon>
        <taxon>ecological metagenomes</taxon>
    </lineage>
</organism>
<protein>
    <submittedName>
        <fullName evidence="1">Uncharacterized protein</fullName>
    </submittedName>
</protein>
<proteinExistence type="predicted"/>
<sequence length="42" mass="4858">MKAKKAVKSKLAIKQTKENKIRNPLKIISVGIEMMKTIKMMR</sequence>
<accession>X1KGT9</accession>
<comment type="caution">
    <text evidence="1">The sequence shown here is derived from an EMBL/GenBank/DDBJ whole genome shotgun (WGS) entry which is preliminary data.</text>
</comment>
<dbReference type="AlphaFoldDB" id="X1KGT9"/>
<reference evidence="1" key="1">
    <citation type="journal article" date="2014" name="Front. Microbiol.">
        <title>High frequency of phylogenetically diverse reductive dehalogenase-homologous genes in deep subseafloor sedimentary metagenomes.</title>
        <authorList>
            <person name="Kawai M."/>
            <person name="Futagami T."/>
            <person name="Toyoda A."/>
            <person name="Takaki Y."/>
            <person name="Nishi S."/>
            <person name="Hori S."/>
            <person name="Arai W."/>
            <person name="Tsubouchi T."/>
            <person name="Morono Y."/>
            <person name="Uchiyama I."/>
            <person name="Ito T."/>
            <person name="Fujiyama A."/>
            <person name="Inagaki F."/>
            <person name="Takami H."/>
        </authorList>
    </citation>
    <scope>NUCLEOTIDE SEQUENCE</scope>
    <source>
        <strain evidence="1">Expedition CK06-06</strain>
    </source>
</reference>
<dbReference type="EMBL" id="BARU01043433">
    <property type="protein sequence ID" value="GAH81278.1"/>
    <property type="molecule type" value="Genomic_DNA"/>
</dbReference>